<evidence type="ECO:0000313" key="3">
    <source>
        <dbReference type="Proteomes" id="UP000000263"/>
    </source>
</evidence>
<dbReference type="InterPro" id="IPR005269">
    <property type="entry name" value="LOG"/>
</dbReference>
<keyword evidence="1" id="KW-0203">Cytokinin biosynthesis</keyword>
<dbReference type="AlphaFoldDB" id="A7NQ65"/>
<dbReference type="PANTHER" id="PTHR43393:SF2">
    <property type="entry name" value="CYTOKININ RIBOSIDE 5'-MONOPHOSPHATE PHOSPHORIBOHYDROLASE"/>
    <property type="match status" value="1"/>
</dbReference>
<dbReference type="OrthoDB" id="9801098at2"/>
<evidence type="ECO:0000256" key="1">
    <source>
        <dbReference type="RuleBase" id="RU363015"/>
    </source>
</evidence>
<dbReference type="EMBL" id="CP000804">
    <property type="protein sequence ID" value="ABU59711.1"/>
    <property type="molecule type" value="Genomic_DNA"/>
</dbReference>
<dbReference type="RefSeq" id="WP_012122134.1">
    <property type="nucleotide sequence ID" value="NC_009767.1"/>
</dbReference>
<dbReference type="EC" id="3.2.2.n1" evidence="1"/>
<dbReference type="STRING" id="383372.Rcas_3662"/>
<evidence type="ECO:0000313" key="2">
    <source>
        <dbReference type="EMBL" id="ABU59711.1"/>
    </source>
</evidence>
<dbReference type="Gene3D" id="3.40.50.450">
    <property type="match status" value="1"/>
</dbReference>
<accession>A7NQ65</accession>
<name>A7NQ65_ROSCS</name>
<protein>
    <recommendedName>
        <fullName evidence="1">Cytokinin riboside 5'-monophosphate phosphoribohydrolase</fullName>
        <ecNumber evidence="1">3.2.2.n1</ecNumber>
    </recommendedName>
</protein>
<gene>
    <name evidence="2" type="ordered locus">Rcas_3662</name>
</gene>
<proteinExistence type="inferred from homology"/>
<dbReference type="FunFam" id="3.40.50.450:FF:000011">
    <property type="entry name" value="TIGR00730 family Rossman fold protein"/>
    <property type="match status" value="1"/>
</dbReference>
<dbReference type="GO" id="GO:0009691">
    <property type="term" value="P:cytokinin biosynthetic process"/>
    <property type="evidence" value="ECO:0007669"/>
    <property type="project" value="UniProtKB-UniRule"/>
</dbReference>
<comment type="similarity">
    <text evidence="1">Belongs to the LOG family.</text>
</comment>
<dbReference type="HOGENOM" id="CLU_058336_0_4_0"/>
<dbReference type="SUPFAM" id="SSF102405">
    <property type="entry name" value="MCP/YpsA-like"/>
    <property type="match status" value="1"/>
</dbReference>
<dbReference type="Pfam" id="PF03641">
    <property type="entry name" value="Lysine_decarbox"/>
    <property type="match status" value="1"/>
</dbReference>
<organism evidence="2 3">
    <name type="scientific">Roseiflexus castenholzii (strain DSM 13941 / HLO8)</name>
    <dbReference type="NCBI Taxonomy" id="383372"/>
    <lineage>
        <taxon>Bacteria</taxon>
        <taxon>Bacillati</taxon>
        <taxon>Chloroflexota</taxon>
        <taxon>Chloroflexia</taxon>
        <taxon>Chloroflexales</taxon>
        <taxon>Roseiflexineae</taxon>
        <taxon>Roseiflexaceae</taxon>
        <taxon>Roseiflexus</taxon>
    </lineage>
</organism>
<reference evidence="2 3" key="1">
    <citation type="submission" date="2007-08" db="EMBL/GenBank/DDBJ databases">
        <title>Complete sequence of Roseiflexus castenholzii DSM 13941.</title>
        <authorList>
            <consortium name="US DOE Joint Genome Institute"/>
            <person name="Copeland A."/>
            <person name="Lucas S."/>
            <person name="Lapidus A."/>
            <person name="Barry K."/>
            <person name="Glavina del Rio T."/>
            <person name="Dalin E."/>
            <person name="Tice H."/>
            <person name="Pitluck S."/>
            <person name="Thompson L.S."/>
            <person name="Brettin T."/>
            <person name="Bruce D."/>
            <person name="Detter J.C."/>
            <person name="Han C."/>
            <person name="Tapia R."/>
            <person name="Schmutz J."/>
            <person name="Larimer F."/>
            <person name="Land M."/>
            <person name="Hauser L."/>
            <person name="Kyrpides N."/>
            <person name="Mikhailova N."/>
            <person name="Bryant D.A."/>
            <person name="Hanada S."/>
            <person name="Tsukatani Y."/>
            <person name="Richardson P."/>
        </authorList>
    </citation>
    <scope>NUCLEOTIDE SEQUENCE [LARGE SCALE GENOMIC DNA]</scope>
    <source>
        <strain evidence="3">DSM 13941 / HLO8</strain>
    </source>
</reference>
<dbReference type="GO" id="GO:0016787">
    <property type="term" value="F:hydrolase activity"/>
    <property type="evidence" value="ECO:0007669"/>
    <property type="project" value="UniProtKB-KW"/>
</dbReference>
<keyword evidence="1" id="KW-0378">Hydrolase</keyword>
<dbReference type="GO" id="GO:0005829">
    <property type="term" value="C:cytosol"/>
    <property type="evidence" value="ECO:0007669"/>
    <property type="project" value="TreeGrafter"/>
</dbReference>
<sequence>MDDATRGRMRRNRRPTEDERLLARPRATTEFLSTDTWRVLRIMGEFVDGFETLADVGPAVTIFGSARVSADNPLYQTAVDVARTLGEAGFTIITGGGPGIMEAGNRGAREAGARSVGLNIELPFEQHLNPYVDTSVTFRYFFVRKMMLVKYAQAFVIFPGGFGTLDELFEALTLVQTGKVRNFPIILFGSAYWSGLLTWLRETVLPARNIAAADVDLLIVSDSVEEVRDLIVRSTYDAQWRAGTEAAAQEVTRRVLERRSDNP</sequence>
<dbReference type="InterPro" id="IPR052341">
    <property type="entry name" value="LOG_family_nucleotidases"/>
</dbReference>
<dbReference type="PANTHER" id="PTHR43393">
    <property type="entry name" value="CYTOKININ RIBOSIDE 5'-MONOPHOSPHATE PHOSPHORIBOHYDROLASE"/>
    <property type="match status" value="1"/>
</dbReference>
<dbReference type="Proteomes" id="UP000000263">
    <property type="component" value="Chromosome"/>
</dbReference>
<dbReference type="eggNOG" id="COG1611">
    <property type="taxonomic scope" value="Bacteria"/>
</dbReference>
<keyword evidence="3" id="KW-1185">Reference proteome</keyword>
<dbReference type="NCBIfam" id="TIGR00730">
    <property type="entry name" value="Rossman fold protein, TIGR00730 family"/>
    <property type="match status" value="1"/>
</dbReference>
<dbReference type="KEGG" id="rca:Rcas_3662"/>
<dbReference type="InterPro" id="IPR031100">
    <property type="entry name" value="LOG_fam"/>
</dbReference>